<name>A0A0D2CYJ0_9EURO</name>
<dbReference type="InterPro" id="IPR015943">
    <property type="entry name" value="WD40/YVTN_repeat-like_dom_sf"/>
</dbReference>
<dbReference type="SMART" id="SM00320">
    <property type="entry name" value="WD40"/>
    <property type="match status" value="4"/>
</dbReference>
<sequence>MGAEPEDPYPGDRVCPSRAEFYAVATASYNFWTISTATSQDFDIERCLYDLFAGVPPFSLNSKQRLSWVDGEWLHLKCRSEWETTKATACNVRVGDLTHYARLGLSTPISYDHEEGALTSTLSSGMGASPNMACLIRAWCYILSCRWAERLAIAGEHAQLLQPTPLSLSNFWEIALAGDWHAVVTRGENTYHAPWSWSKNTSTAHIDLPEWPPQSILALEALEHFCATESMRREAMLALCTVMLLSQYPDKNIKLPKYSLPTGKSDRCLSRHKRFEALVDKSITLSCAEEGIESILSSPFLDSGVPCTLVGAHLLGVRQVVAEGGNMKSLEGFMIQKRPTIAPLWLAAIWCGQAGHILNNAVLGYSSVNLPVSTWTGIPQSFIQYDYISSGPQGTIPRANEYRITYLVNAMAFQPKTPYPPFGYTKENNLSLEVSAHLYHDHYLQSYKMFWVVAEEEGVEGEDILAQSLRLSRRSASLQLGKDLPSGKPDLFRSEFLADGDYASENATRNIVNWHKDTEEGGIWIDMGNDHETRKLHMHPWIHRESSEYDSDASDASDAGAREIVSGSRDDTIKIWDTTTGQVEKTLVGHSSFVNAVTFSPDGRKIVSGSQDDTIKIWHATTRQVETTSIGHSDVVSVVAFSPDGRKIVSGSWDKTVKIWDATTGQVEMTLVGHGNWVTEVAFSPDGRKIVSGSHDKTIKVWDIEDALNSSKWLAKPLGRRLKFQTFRQIQTSGVVYQMNSPPTANT</sequence>
<protein>
    <submittedName>
        <fullName evidence="4">Uncharacterized protein</fullName>
    </submittedName>
</protein>
<keyword evidence="1 3" id="KW-0853">WD repeat</keyword>
<dbReference type="InterPro" id="IPR001680">
    <property type="entry name" value="WD40_rpt"/>
</dbReference>
<dbReference type="RefSeq" id="XP_016256329.1">
    <property type="nucleotide sequence ID" value="XM_016413294.1"/>
</dbReference>
<dbReference type="PRINTS" id="PR00320">
    <property type="entry name" value="GPROTEINBRPT"/>
</dbReference>
<evidence type="ECO:0000256" key="3">
    <source>
        <dbReference type="PROSITE-ProRule" id="PRU00221"/>
    </source>
</evidence>
<feature type="repeat" description="WD" evidence="3">
    <location>
        <begin position="671"/>
        <end position="712"/>
    </location>
</feature>
<dbReference type="SUPFAM" id="SSF50978">
    <property type="entry name" value="WD40 repeat-like"/>
    <property type="match status" value="1"/>
</dbReference>
<evidence type="ECO:0000313" key="4">
    <source>
        <dbReference type="EMBL" id="KIW36113.1"/>
    </source>
</evidence>
<dbReference type="Proteomes" id="UP000053342">
    <property type="component" value="Unassembled WGS sequence"/>
</dbReference>
<evidence type="ECO:0000256" key="2">
    <source>
        <dbReference type="ARBA" id="ARBA00022737"/>
    </source>
</evidence>
<feature type="repeat" description="WD" evidence="3">
    <location>
        <begin position="587"/>
        <end position="628"/>
    </location>
</feature>
<dbReference type="PROSITE" id="PS50294">
    <property type="entry name" value="WD_REPEATS_REGION"/>
    <property type="match status" value="3"/>
</dbReference>
<dbReference type="VEuPathDB" id="FungiDB:PV06_11588"/>
<evidence type="ECO:0000313" key="5">
    <source>
        <dbReference type="Proteomes" id="UP000053342"/>
    </source>
</evidence>
<dbReference type="Pfam" id="PF00400">
    <property type="entry name" value="WD40"/>
    <property type="match status" value="4"/>
</dbReference>
<dbReference type="PANTHER" id="PTHR19848">
    <property type="entry name" value="WD40 REPEAT PROTEIN"/>
    <property type="match status" value="1"/>
</dbReference>
<dbReference type="InterPro" id="IPR020472">
    <property type="entry name" value="WD40_PAC1"/>
</dbReference>
<dbReference type="PANTHER" id="PTHR19848:SF8">
    <property type="entry name" value="F-BOX AND WD REPEAT DOMAIN CONTAINING 7"/>
    <property type="match status" value="1"/>
</dbReference>
<dbReference type="EMBL" id="KN847374">
    <property type="protein sequence ID" value="KIW36113.1"/>
    <property type="molecule type" value="Genomic_DNA"/>
</dbReference>
<proteinExistence type="predicted"/>
<feature type="repeat" description="WD" evidence="3">
    <location>
        <begin position="564"/>
        <end position="586"/>
    </location>
</feature>
<organism evidence="4 5">
    <name type="scientific">Exophiala oligosperma</name>
    <dbReference type="NCBI Taxonomy" id="215243"/>
    <lineage>
        <taxon>Eukaryota</taxon>
        <taxon>Fungi</taxon>
        <taxon>Dikarya</taxon>
        <taxon>Ascomycota</taxon>
        <taxon>Pezizomycotina</taxon>
        <taxon>Eurotiomycetes</taxon>
        <taxon>Chaetothyriomycetidae</taxon>
        <taxon>Chaetothyriales</taxon>
        <taxon>Herpotrichiellaceae</taxon>
        <taxon>Exophiala</taxon>
    </lineage>
</organism>
<dbReference type="HOGENOM" id="CLU_013935_1_0_1"/>
<gene>
    <name evidence="4" type="ORF">PV06_11588</name>
</gene>
<evidence type="ECO:0000256" key="1">
    <source>
        <dbReference type="ARBA" id="ARBA00022574"/>
    </source>
</evidence>
<dbReference type="OrthoDB" id="538223at2759"/>
<feature type="repeat" description="WD" evidence="3">
    <location>
        <begin position="629"/>
        <end position="670"/>
    </location>
</feature>
<accession>A0A0D2CYJ0</accession>
<dbReference type="STRING" id="215243.A0A0D2CYJ0"/>
<keyword evidence="5" id="KW-1185">Reference proteome</keyword>
<dbReference type="AlphaFoldDB" id="A0A0D2CYJ0"/>
<dbReference type="GeneID" id="27363662"/>
<keyword evidence="2" id="KW-0677">Repeat</keyword>
<dbReference type="InterPro" id="IPR036322">
    <property type="entry name" value="WD40_repeat_dom_sf"/>
</dbReference>
<dbReference type="Gene3D" id="2.130.10.10">
    <property type="entry name" value="YVTN repeat-like/Quinoprotein amine dehydrogenase"/>
    <property type="match status" value="2"/>
</dbReference>
<dbReference type="PROSITE" id="PS00678">
    <property type="entry name" value="WD_REPEATS_1"/>
    <property type="match status" value="3"/>
</dbReference>
<dbReference type="CDD" id="cd00200">
    <property type="entry name" value="WD40"/>
    <property type="match status" value="1"/>
</dbReference>
<dbReference type="PROSITE" id="PS50082">
    <property type="entry name" value="WD_REPEATS_2"/>
    <property type="match status" value="4"/>
</dbReference>
<reference evidence="4 5" key="1">
    <citation type="submission" date="2015-01" db="EMBL/GenBank/DDBJ databases">
        <title>The Genome Sequence of Exophiala oligosperma CBS72588.</title>
        <authorList>
            <consortium name="The Broad Institute Genomics Platform"/>
            <person name="Cuomo C."/>
            <person name="de Hoog S."/>
            <person name="Gorbushina A."/>
            <person name="Stielow B."/>
            <person name="Teixiera M."/>
            <person name="Abouelleil A."/>
            <person name="Chapman S.B."/>
            <person name="Priest M."/>
            <person name="Young S.K."/>
            <person name="Wortman J."/>
            <person name="Nusbaum C."/>
            <person name="Birren B."/>
        </authorList>
    </citation>
    <scope>NUCLEOTIDE SEQUENCE [LARGE SCALE GENOMIC DNA]</scope>
    <source>
        <strain evidence="4 5">CBS 72588</strain>
    </source>
</reference>
<dbReference type="InterPro" id="IPR019775">
    <property type="entry name" value="WD40_repeat_CS"/>
</dbReference>